<dbReference type="OrthoDB" id="9775140at2"/>
<evidence type="ECO:0000256" key="4">
    <source>
        <dbReference type="ARBA" id="ARBA00022723"/>
    </source>
</evidence>
<evidence type="ECO:0000313" key="13">
    <source>
        <dbReference type="Proteomes" id="UP000076268"/>
    </source>
</evidence>
<reference evidence="12 13" key="1">
    <citation type="submission" date="2016-02" db="EMBL/GenBank/DDBJ databases">
        <title>Anaerosporomusa subterraneum gen. nov., sp. nov., a spore-forming obligate anaerobe isolated from saprolite.</title>
        <authorList>
            <person name="Choi J.K."/>
            <person name="Shah M."/>
            <person name="Yee N."/>
        </authorList>
    </citation>
    <scope>NUCLEOTIDE SEQUENCE [LARGE SCALE GENOMIC DNA]</scope>
    <source>
        <strain evidence="12 13">RU4</strain>
    </source>
</reference>
<dbReference type="InterPro" id="IPR011766">
    <property type="entry name" value="TPP_enzyme_TPP-bd"/>
</dbReference>
<dbReference type="RefSeq" id="WP_066241293.1">
    <property type="nucleotide sequence ID" value="NZ_LSGP01000017.1"/>
</dbReference>
<keyword evidence="4" id="KW-0479">Metal-binding</keyword>
<sequence>MSASDVNLQYVPTWCPGCGNFGIFNSLKKAFATLQLDLEQTVLVNGIGCSSKIGQYVNCYRIETLHGRSLPVATGVKLANHSLTVIAEGGDGDGMGLGMGHFVHTARRNLDISYFIHNNQVYGLTKGQTSPTSEPGMLTKFTPPPLGNVERPVNIVDMAISLGASFVARSYTGDMNHLADMMAQAISHRGFAVLDILQPCVSFNAINTYAWYQQRVRRIAETHDPENRDQARALAGLWGDEIPVGVFLREERPTFADSLAQLKDGPLASRPLEGADISGLMEELA</sequence>
<dbReference type="Proteomes" id="UP000076268">
    <property type="component" value="Unassembled WGS sequence"/>
</dbReference>
<dbReference type="Gene3D" id="3.40.50.970">
    <property type="match status" value="1"/>
</dbReference>
<dbReference type="GO" id="GO:0016625">
    <property type="term" value="F:oxidoreductase activity, acting on the aldehyde or oxo group of donors, iron-sulfur protein as acceptor"/>
    <property type="evidence" value="ECO:0007669"/>
    <property type="project" value="UniProtKB-ARBA"/>
</dbReference>
<keyword evidence="13" id="KW-1185">Reference proteome</keyword>
<keyword evidence="8" id="KW-0411">Iron-sulfur</keyword>
<dbReference type="Pfam" id="PF12367">
    <property type="entry name" value="PFO_beta_C"/>
    <property type="match status" value="1"/>
</dbReference>
<proteinExistence type="predicted"/>
<dbReference type="GO" id="GO:0045333">
    <property type="term" value="P:cellular respiration"/>
    <property type="evidence" value="ECO:0007669"/>
    <property type="project" value="UniProtKB-ARBA"/>
</dbReference>
<dbReference type="STRING" id="1794912.AXX12_07220"/>
<evidence type="ECO:0000256" key="2">
    <source>
        <dbReference type="ARBA" id="ARBA00001964"/>
    </source>
</evidence>
<gene>
    <name evidence="12" type="ORF">AXX12_07220</name>
</gene>
<evidence type="ECO:0000256" key="5">
    <source>
        <dbReference type="ARBA" id="ARBA00022842"/>
    </source>
</evidence>
<comment type="cofactor">
    <cofactor evidence="1">
        <name>Mg(2+)</name>
        <dbReference type="ChEBI" id="CHEBI:18420"/>
    </cofactor>
</comment>
<evidence type="ECO:0000256" key="3">
    <source>
        <dbReference type="ARBA" id="ARBA00001966"/>
    </source>
</evidence>
<evidence type="ECO:0000259" key="10">
    <source>
        <dbReference type="Pfam" id="PF02775"/>
    </source>
</evidence>
<keyword evidence="5" id="KW-0460">Magnesium</keyword>
<feature type="domain" description="Thiamine pyrophosphate enzyme TPP-binding" evidence="10">
    <location>
        <begin position="47"/>
        <end position="196"/>
    </location>
</feature>
<name>A0A154BQJ6_ANASB</name>
<dbReference type="Pfam" id="PF02775">
    <property type="entry name" value="TPP_enzyme_C"/>
    <property type="match status" value="1"/>
</dbReference>
<dbReference type="PANTHER" id="PTHR48084:SF4">
    <property type="entry name" value="2-OXOGLUTARATE OXIDOREDUCTASE SUBUNIT KORB"/>
    <property type="match status" value="1"/>
</dbReference>
<dbReference type="GO" id="GO:0051536">
    <property type="term" value="F:iron-sulfur cluster binding"/>
    <property type="evidence" value="ECO:0007669"/>
    <property type="project" value="UniProtKB-KW"/>
</dbReference>
<dbReference type="GO" id="GO:0046872">
    <property type="term" value="F:metal ion binding"/>
    <property type="evidence" value="ECO:0007669"/>
    <property type="project" value="UniProtKB-KW"/>
</dbReference>
<comment type="cofactor">
    <cofactor evidence="2">
        <name>thiamine diphosphate</name>
        <dbReference type="ChEBI" id="CHEBI:58937"/>
    </cofactor>
</comment>
<dbReference type="InterPro" id="IPR051457">
    <property type="entry name" value="2-oxoacid:Fd_oxidoreductase"/>
</dbReference>
<protein>
    <submittedName>
        <fullName evidence="12">2-oxoacid ferredoxin oxidoreductase</fullName>
    </submittedName>
</protein>
<evidence type="ECO:0000256" key="6">
    <source>
        <dbReference type="ARBA" id="ARBA00023002"/>
    </source>
</evidence>
<evidence type="ECO:0000256" key="9">
    <source>
        <dbReference type="ARBA" id="ARBA00023052"/>
    </source>
</evidence>
<evidence type="ECO:0000256" key="8">
    <source>
        <dbReference type="ARBA" id="ARBA00023014"/>
    </source>
</evidence>
<comment type="caution">
    <text evidence="12">The sequence shown here is derived from an EMBL/GenBank/DDBJ whole genome shotgun (WGS) entry which is preliminary data.</text>
</comment>
<dbReference type="SUPFAM" id="SSF52518">
    <property type="entry name" value="Thiamin diphosphate-binding fold (THDP-binding)"/>
    <property type="match status" value="1"/>
</dbReference>
<dbReference type="InterPro" id="IPR029061">
    <property type="entry name" value="THDP-binding"/>
</dbReference>
<evidence type="ECO:0000259" key="11">
    <source>
        <dbReference type="Pfam" id="PF12367"/>
    </source>
</evidence>
<evidence type="ECO:0000256" key="7">
    <source>
        <dbReference type="ARBA" id="ARBA00023004"/>
    </source>
</evidence>
<dbReference type="InterPro" id="IPR011896">
    <property type="entry name" value="OFOB"/>
</dbReference>
<evidence type="ECO:0000313" key="12">
    <source>
        <dbReference type="EMBL" id="KYZ76222.1"/>
    </source>
</evidence>
<keyword evidence="6" id="KW-0560">Oxidoreductase</keyword>
<dbReference type="PANTHER" id="PTHR48084">
    <property type="entry name" value="2-OXOGLUTARATE OXIDOREDUCTASE SUBUNIT KORB-RELATED"/>
    <property type="match status" value="1"/>
</dbReference>
<dbReference type="GO" id="GO:0030976">
    <property type="term" value="F:thiamine pyrophosphate binding"/>
    <property type="evidence" value="ECO:0007669"/>
    <property type="project" value="InterPro"/>
</dbReference>
<evidence type="ECO:0000256" key="1">
    <source>
        <dbReference type="ARBA" id="ARBA00001946"/>
    </source>
</evidence>
<keyword evidence="7" id="KW-0408">Iron</keyword>
<dbReference type="AlphaFoldDB" id="A0A154BQJ6"/>
<feature type="domain" description="Pyruvate ferredoxin oxidoreductase beta subunit C-terminal" evidence="11">
    <location>
        <begin position="200"/>
        <end position="263"/>
    </location>
</feature>
<dbReference type="EMBL" id="LSGP01000017">
    <property type="protein sequence ID" value="KYZ76222.1"/>
    <property type="molecule type" value="Genomic_DNA"/>
</dbReference>
<comment type="cofactor">
    <cofactor evidence="3">
        <name>[4Fe-4S] cluster</name>
        <dbReference type="ChEBI" id="CHEBI:49883"/>
    </cofactor>
</comment>
<organism evidence="12 13">
    <name type="scientific">Anaerosporomusa subterranea</name>
    <dbReference type="NCBI Taxonomy" id="1794912"/>
    <lineage>
        <taxon>Bacteria</taxon>
        <taxon>Bacillati</taxon>
        <taxon>Bacillota</taxon>
        <taxon>Negativicutes</taxon>
        <taxon>Acetonemataceae</taxon>
        <taxon>Anaerosporomusa</taxon>
    </lineage>
</organism>
<dbReference type="CDD" id="cd03375">
    <property type="entry name" value="TPP_OGFOR"/>
    <property type="match status" value="1"/>
</dbReference>
<dbReference type="InterPro" id="IPR032686">
    <property type="entry name" value="PFO_beta_C"/>
</dbReference>
<keyword evidence="9" id="KW-0786">Thiamine pyrophosphate</keyword>
<accession>A0A154BQJ6</accession>
<dbReference type="NCBIfam" id="TIGR02177">
    <property type="entry name" value="PorB_KorB"/>
    <property type="match status" value="1"/>
</dbReference>